<reference evidence="1" key="1">
    <citation type="submission" date="2023-06" db="EMBL/GenBank/DDBJ databases">
        <authorList>
            <consortium name="Lawrence Berkeley National Laboratory"/>
            <person name="Ahrendt S."/>
            <person name="Sahu N."/>
            <person name="Indic B."/>
            <person name="Wong-Bajracharya J."/>
            <person name="Merenyi Z."/>
            <person name="Ke H.-M."/>
            <person name="Monk M."/>
            <person name="Kocsube S."/>
            <person name="Drula E."/>
            <person name="Lipzen A."/>
            <person name="Balint B."/>
            <person name="Henrissat B."/>
            <person name="Andreopoulos B."/>
            <person name="Martin F.M."/>
            <person name="Harder C.B."/>
            <person name="Rigling D."/>
            <person name="Ford K.L."/>
            <person name="Foster G.D."/>
            <person name="Pangilinan J."/>
            <person name="Papanicolaou A."/>
            <person name="Barry K."/>
            <person name="LaButti K."/>
            <person name="Viragh M."/>
            <person name="Koriabine M."/>
            <person name="Yan M."/>
            <person name="Riley R."/>
            <person name="Champramary S."/>
            <person name="Plett K.L."/>
            <person name="Tsai I.J."/>
            <person name="Slot J."/>
            <person name="Sipos G."/>
            <person name="Plett J."/>
            <person name="Nagy L.G."/>
            <person name="Grigoriev I.V."/>
        </authorList>
    </citation>
    <scope>NUCLEOTIDE SEQUENCE</scope>
    <source>
        <strain evidence="1">CCBAS 213</strain>
    </source>
</reference>
<gene>
    <name evidence="1" type="ORF">EV420DRAFT_736622</name>
</gene>
<sequence length="193" mass="21136">MTGNQDSSWMLCVSKGTSPTSDVMPSSSAEGSNVKSTPWCVGMISVIIHFPTACVHIDAIRITGTTTRQRDDQHMLTLFCHLRPSVLSSQAVVPSFIASTMDHRSAYHPNFSNPGADAVLSSLDGTLYRLPSSVLRRTTTFFASSSFTFGPDNESIPIHEHDDILERLLRIISGLAIPPWRTFDELEGVLSLL</sequence>
<proteinExistence type="predicted"/>
<dbReference type="GeneID" id="85366803"/>
<dbReference type="AlphaFoldDB" id="A0AA39JX82"/>
<keyword evidence="2" id="KW-1185">Reference proteome</keyword>
<evidence type="ECO:0000313" key="2">
    <source>
        <dbReference type="Proteomes" id="UP001175211"/>
    </source>
</evidence>
<dbReference type="RefSeq" id="XP_060327335.1">
    <property type="nucleotide sequence ID" value="XM_060483255.1"/>
</dbReference>
<name>A0AA39JX82_ARMTA</name>
<organism evidence="1 2">
    <name type="scientific">Armillaria tabescens</name>
    <name type="common">Ringless honey mushroom</name>
    <name type="synonym">Agaricus tabescens</name>
    <dbReference type="NCBI Taxonomy" id="1929756"/>
    <lineage>
        <taxon>Eukaryota</taxon>
        <taxon>Fungi</taxon>
        <taxon>Dikarya</taxon>
        <taxon>Basidiomycota</taxon>
        <taxon>Agaricomycotina</taxon>
        <taxon>Agaricomycetes</taxon>
        <taxon>Agaricomycetidae</taxon>
        <taxon>Agaricales</taxon>
        <taxon>Marasmiineae</taxon>
        <taxon>Physalacriaceae</taxon>
        <taxon>Desarmillaria</taxon>
    </lineage>
</organism>
<dbReference type="EMBL" id="JAUEPS010000035">
    <property type="protein sequence ID" value="KAK0450464.1"/>
    <property type="molecule type" value="Genomic_DNA"/>
</dbReference>
<evidence type="ECO:0000313" key="1">
    <source>
        <dbReference type="EMBL" id="KAK0450464.1"/>
    </source>
</evidence>
<accession>A0AA39JX82</accession>
<dbReference type="Proteomes" id="UP001175211">
    <property type="component" value="Unassembled WGS sequence"/>
</dbReference>
<comment type="caution">
    <text evidence="1">The sequence shown here is derived from an EMBL/GenBank/DDBJ whole genome shotgun (WGS) entry which is preliminary data.</text>
</comment>
<protein>
    <submittedName>
        <fullName evidence="1">Uncharacterized protein</fullName>
    </submittedName>
</protein>